<dbReference type="Proteomes" id="UP000183040">
    <property type="component" value="Unassembled WGS sequence"/>
</dbReference>
<sequence>MKNKINQTNHSPITKRSVFIGAKVTPQQKEEIHVLANQCGMTVSDYLLARAYNYKPKARLTKEESLLLQNLDSCRADLVNYVSALHGMNNKQRLEMFNRIPFMVGWLQKLGDVAEAVCQFLESVRVPNNIPSNNQTDDL</sequence>
<reference evidence="1 2" key="1">
    <citation type="submission" date="2016-10" db="EMBL/GenBank/DDBJ databases">
        <authorList>
            <person name="de Groot N.N."/>
        </authorList>
    </citation>
    <scope>NUCLEOTIDE SEQUENCE [LARGE SCALE GENOMIC DNA]</scope>
    <source>
        <strain evidence="1 2">NLAE-zl-G339</strain>
    </source>
</reference>
<evidence type="ECO:0000313" key="2">
    <source>
        <dbReference type="Proteomes" id="UP000183040"/>
    </source>
</evidence>
<proteinExistence type="predicted"/>
<name>A0A1H4D5H4_9BACE</name>
<dbReference type="AlphaFoldDB" id="A0A1H4D5H4"/>
<evidence type="ECO:0008006" key="3">
    <source>
        <dbReference type="Google" id="ProtNLM"/>
    </source>
</evidence>
<accession>A0A1H4D5H4</accession>
<protein>
    <recommendedName>
        <fullName evidence="3">Metalloproteinase</fullName>
    </recommendedName>
</protein>
<dbReference type="RefSeq" id="WP_074706316.1">
    <property type="nucleotide sequence ID" value="NZ_FNRP01000010.1"/>
</dbReference>
<dbReference type="EMBL" id="FNRP01000010">
    <property type="protein sequence ID" value="SEA67689.1"/>
    <property type="molecule type" value="Genomic_DNA"/>
</dbReference>
<gene>
    <name evidence="1" type="ORF">SAMN04487924_110178</name>
</gene>
<organism evidence="1 2">
    <name type="scientific">Bacteroides xylanisolvens</name>
    <dbReference type="NCBI Taxonomy" id="371601"/>
    <lineage>
        <taxon>Bacteria</taxon>
        <taxon>Pseudomonadati</taxon>
        <taxon>Bacteroidota</taxon>
        <taxon>Bacteroidia</taxon>
        <taxon>Bacteroidales</taxon>
        <taxon>Bacteroidaceae</taxon>
        <taxon>Bacteroides</taxon>
    </lineage>
</organism>
<evidence type="ECO:0000313" key="1">
    <source>
        <dbReference type="EMBL" id="SEA67689.1"/>
    </source>
</evidence>
<dbReference type="Pfam" id="PF21983">
    <property type="entry name" value="NikA-like"/>
    <property type="match status" value="1"/>
</dbReference>
<dbReference type="InterPro" id="IPR053842">
    <property type="entry name" value="NikA-like"/>
</dbReference>